<dbReference type="Pfam" id="PF01979">
    <property type="entry name" value="Amidohydro_1"/>
    <property type="match status" value="1"/>
</dbReference>
<dbReference type="Proteomes" id="UP001359886">
    <property type="component" value="Unassembled WGS sequence"/>
</dbReference>
<feature type="domain" description="Amidohydrolase-related" evidence="2">
    <location>
        <begin position="77"/>
        <end position="419"/>
    </location>
</feature>
<comment type="caution">
    <text evidence="3">The sequence shown here is derived from an EMBL/GenBank/DDBJ whole genome shotgun (WGS) entry which is preliminary data.</text>
</comment>
<dbReference type="GO" id="GO:0016810">
    <property type="term" value="F:hydrolase activity, acting on carbon-nitrogen (but not peptide) bonds"/>
    <property type="evidence" value="ECO:0007669"/>
    <property type="project" value="InterPro"/>
</dbReference>
<keyword evidence="1" id="KW-0732">Signal</keyword>
<sequence>MHSSIRRLAWILCLSLVPFSAWAAGEARVIEAAAWMDVVSGEIERPARIVIEGERIIAVNPDELPPDAEVVDLGELTLLPGMIDVHTHLSLEIIPGWTTEAVRWLPGEYAIRSAKNARITLLAGFTTIRELGAVPPFTDVATLRAIERGEIIGPHIIPSGHALSTTGGHCDTTGFAPGVGERDYRTGLADGVDEVVKAVRYQIKHGAQSIKVCATAGVLSFEGPVGAQQYSFEELKAAAEEAHRHGVKIAAHAHGTEGIIAASEAGIDFIEHNSLMTEEAAKIIRRNGTWVTPNIHLTTAIDMNALPPALREKAEYVSPLSYESFQRALDMGLNIAFGTDAGVYPHGENARELEARVGLGMEPAAAIRSATADSARALGLDDRGRIEPGLLADLIAVEGDPVDDITRLQDVRFVMKAGVIHKQP</sequence>
<dbReference type="InterPro" id="IPR051781">
    <property type="entry name" value="Metallo-dep_Hydrolase"/>
</dbReference>
<accession>A0AAW9R8V6</accession>
<protein>
    <submittedName>
        <fullName evidence="3">Amidohydrolase family protein</fullName>
    </submittedName>
</protein>
<dbReference type="PANTHER" id="PTHR43135:SF3">
    <property type="entry name" value="ALPHA-D-RIBOSE 1-METHYLPHOSPHONATE 5-TRIPHOSPHATE DIPHOSPHATASE"/>
    <property type="match status" value="1"/>
</dbReference>
<feature type="chain" id="PRO_5043600531" evidence="1">
    <location>
        <begin position="24"/>
        <end position="424"/>
    </location>
</feature>
<keyword evidence="4" id="KW-1185">Reference proteome</keyword>
<dbReference type="InterPro" id="IPR011059">
    <property type="entry name" value="Metal-dep_hydrolase_composite"/>
</dbReference>
<dbReference type="Gene3D" id="3.20.20.140">
    <property type="entry name" value="Metal-dependent hydrolases"/>
    <property type="match status" value="1"/>
</dbReference>
<dbReference type="InterPro" id="IPR057744">
    <property type="entry name" value="OTAase-like"/>
</dbReference>
<dbReference type="EMBL" id="JAZHOG010000006">
    <property type="protein sequence ID" value="MEJ8568052.1"/>
    <property type="molecule type" value="Genomic_DNA"/>
</dbReference>
<dbReference type="InterPro" id="IPR032466">
    <property type="entry name" value="Metal_Hydrolase"/>
</dbReference>
<dbReference type="InterPro" id="IPR006680">
    <property type="entry name" value="Amidohydro-rel"/>
</dbReference>
<gene>
    <name evidence="3" type="ORF">V3330_10480</name>
</gene>
<dbReference type="AlphaFoldDB" id="A0AAW9R8V6"/>
<name>A0AAW9R8V6_9GAMM</name>
<evidence type="ECO:0000313" key="3">
    <source>
        <dbReference type="EMBL" id="MEJ8568052.1"/>
    </source>
</evidence>
<dbReference type="PANTHER" id="PTHR43135">
    <property type="entry name" value="ALPHA-D-RIBOSE 1-METHYLPHOSPHONATE 5-TRIPHOSPHATE DIPHOSPHATASE"/>
    <property type="match status" value="1"/>
</dbReference>
<reference evidence="3 4" key="1">
    <citation type="submission" date="2024-02" db="EMBL/GenBank/DDBJ databases">
        <title>A novel Wenzhouxiangellaceae bacterium, isolated from coastal sediments.</title>
        <authorList>
            <person name="Du Z.-J."/>
            <person name="Ye Y.-Q."/>
            <person name="Zhang X.-Y."/>
        </authorList>
    </citation>
    <scope>NUCLEOTIDE SEQUENCE [LARGE SCALE GENOMIC DNA]</scope>
    <source>
        <strain evidence="3 4">CH-27</strain>
    </source>
</reference>
<evidence type="ECO:0000259" key="2">
    <source>
        <dbReference type="Pfam" id="PF01979"/>
    </source>
</evidence>
<feature type="signal peptide" evidence="1">
    <location>
        <begin position="1"/>
        <end position="23"/>
    </location>
</feature>
<dbReference type="Gene3D" id="2.30.40.10">
    <property type="entry name" value="Urease, subunit C, domain 1"/>
    <property type="match status" value="1"/>
</dbReference>
<dbReference type="RefSeq" id="WP_354695375.1">
    <property type="nucleotide sequence ID" value="NZ_JAZHOG010000006.1"/>
</dbReference>
<evidence type="ECO:0000256" key="1">
    <source>
        <dbReference type="SAM" id="SignalP"/>
    </source>
</evidence>
<organism evidence="3 4">
    <name type="scientific">Elongatibacter sediminis</name>
    <dbReference type="NCBI Taxonomy" id="3119006"/>
    <lineage>
        <taxon>Bacteria</taxon>
        <taxon>Pseudomonadati</taxon>
        <taxon>Pseudomonadota</taxon>
        <taxon>Gammaproteobacteria</taxon>
        <taxon>Chromatiales</taxon>
        <taxon>Wenzhouxiangellaceae</taxon>
        <taxon>Elongatibacter</taxon>
    </lineage>
</organism>
<evidence type="ECO:0000313" key="4">
    <source>
        <dbReference type="Proteomes" id="UP001359886"/>
    </source>
</evidence>
<proteinExistence type="predicted"/>
<dbReference type="SUPFAM" id="SSF51338">
    <property type="entry name" value="Composite domain of metallo-dependent hydrolases"/>
    <property type="match status" value="1"/>
</dbReference>
<dbReference type="CDD" id="cd01299">
    <property type="entry name" value="Met_dep_hydrolase_A"/>
    <property type="match status" value="1"/>
</dbReference>
<dbReference type="SUPFAM" id="SSF51556">
    <property type="entry name" value="Metallo-dependent hydrolases"/>
    <property type="match status" value="1"/>
</dbReference>